<feature type="transmembrane region" description="Helical" evidence="1">
    <location>
        <begin position="20"/>
        <end position="40"/>
    </location>
</feature>
<keyword evidence="3" id="KW-1185">Reference proteome</keyword>
<organism evidence="2 3">
    <name type="scientific">Dissulfuribacter thermophilus</name>
    <dbReference type="NCBI Taxonomy" id="1156395"/>
    <lineage>
        <taxon>Bacteria</taxon>
        <taxon>Pseudomonadati</taxon>
        <taxon>Thermodesulfobacteriota</taxon>
        <taxon>Dissulfuribacteria</taxon>
        <taxon>Dissulfuribacterales</taxon>
        <taxon>Dissulfuribacteraceae</taxon>
        <taxon>Dissulfuribacter</taxon>
    </lineage>
</organism>
<accession>A0A1B9F4V0</accession>
<gene>
    <name evidence="2" type="ORF">DBT_1751</name>
</gene>
<sequence length="50" mass="5640">MIFFGSSQSPQTGPFIQTLILYSSIISGCCNAFFAHLPFFRKLTLKIGYF</sequence>
<keyword evidence="1" id="KW-1133">Transmembrane helix</keyword>
<name>A0A1B9F4V0_9BACT</name>
<keyword evidence="1" id="KW-0812">Transmembrane</keyword>
<protein>
    <submittedName>
        <fullName evidence="2">Uncharacterized protein</fullName>
    </submittedName>
</protein>
<proteinExistence type="predicted"/>
<dbReference type="EMBL" id="MAGO01000008">
    <property type="protein sequence ID" value="OCC14956.1"/>
    <property type="molecule type" value="Genomic_DNA"/>
</dbReference>
<dbReference type="Proteomes" id="UP000093080">
    <property type="component" value="Unassembled WGS sequence"/>
</dbReference>
<comment type="caution">
    <text evidence="2">The sequence shown here is derived from an EMBL/GenBank/DDBJ whole genome shotgun (WGS) entry which is preliminary data.</text>
</comment>
<keyword evidence="1" id="KW-0472">Membrane</keyword>
<evidence type="ECO:0000256" key="1">
    <source>
        <dbReference type="SAM" id="Phobius"/>
    </source>
</evidence>
<reference evidence="2 3" key="1">
    <citation type="submission" date="2016-06" db="EMBL/GenBank/DDBJ databases">
        <title>Respiratory ammonification of nitrate coupled to the oxidation of elemental sulfur in deep-sea autotrophic thermophilic bacteria.</title>
        <authorList>
            <person name="Slobodkina G.B."/>
            <person name="Mardanov A.V."/>
            <person name="Ravin N.V."/>
            <person name="Frolova A.A."/>
            <person name="Viryasiv M.B."/>
            <person name="Chernyh N.A."/>
            <person name="Bonch-Osmolovskaya E.A."/>
            <person name="Slobodkin A.I."/>
        </authorList>
    </citation>
    <scope>NUCLEOTIDE SEQUENCE [LARGE SCALE GENOMIC DNA]</scope>
    <source>
        <strain evidence="2 3">S69</strain>
    </source>
</reference>
<evidence type="ECO:0000313" key="2">
    <source>
        <dbReference type="EMBL" id="OCC14956.1"/>
    </source>
</evidence>
<evidence type="ECO:0000313" key="3">
    <source>
        <dbReference type="Proteomes" id="UP000093080"/>
    </source>
</evidence>
<dbReference type="AlphaFoldDB" id="A0A1B9F4V0"/>